<dbReference type="EMBL" id="JYDJ01000306">
    <property type="protein sequence ID" value="KRX37519.1"/>
    <property type="molecule type" value="Genomic_DNA"/>
</dbReference>
<dbReference type="AlphaFoldDB" id="A0A0V0TER1"/>
<evidence type="ECO:0000313" key="1">
    <source>
        <dbReference type="EMBL" id="KRX37519.1"/>
    </source>
</evidence>
<reference evidence="1 2" key="1">
    <citation type="submission" date="2015-01" db="EMBL/GenBank/DDBJ databases">
        <title>Evolution of Trichinella species and genotypes.</title>
        <authorList>
            <person name="Korhonen P.K."/>
            <person name="Edoardo P."/>
            <person name="Giuseppe L.R."/>
            <person name="Gasser R.B."/>
        </authorList>
    </citation>
    <scope>NUCLEOTIDE SEQUENCE [LARGE SCALE GENOMIC DNA]</scope>
    <source>
        <strain evidence="1">ISS417</strain>
    </source>
</reference>
<proteinExistence type="predicted"/>
<dbReference type="Proteomes" id="UP000055048">
    <property type="component" value="Unassembled WGS sequence"/>
</dbReference>
<accession>A0A0V0TER1</accession>
<gene>
    <name evidence="1" type="ORF">T05_1200</name>
</gene>
<keyword evidence="2" id="KW-1185">Reference proteome</keyword>
<organism evidence="1 2">
    <name type="scientific">Trichinella murrelli</name>
    <dbReference type="NCBI Taxonomy" id="144512"/>
    <lineage>
        <taxon>Eukaryota</taxon>
        <taxon>Metazoa</taxon>
        <taxon>Ecdysozoa</taxon>
        <taxon>Nematoda</taxon>
        <taxon>Enoplea</taxon>
        <taxon>Dorylaimia</taxon>
        <taxon>Trichinellida</taxon>
        <taxon>Trichinellidae</taxon>
        <taxon>Trichinella</taxon>
    </lineage>
</organism>
<sequence>MVEEGNKAVEIARLCRGGMQAVNHPSCRKLGELQRQSLRLSTRCGISKPNIADPVEDVLRTFYQNYDYAKKTEEGSCPNCAVDLSRSYTSDSGKCGTKWIDWKNDSNNKSASISSDSATASLLNVYQKELQRRQEAAHIAQ</sequence>
<comment type="caution">
    <text evidence="1">The sequence shown here is derived from an EMBL/GenBank/DDBJ whole genome shotgun (WGS) entry which is preliminary data.</text>
</comment>
<evidence type="ECO:0000313" key="2">
    <source>
        <dbReference type="Proteomes" id="UP000055048"/>
    </source>
</evidence>
<protein>
    <submittedName>
        <fullName evidence="1">Uncharacterized protein</fullName>
    </submittedName>
</protein>
<name>A0A0V0TER1_9BILA</name>